<dbReference type="Proteomes" id="UP000770717">
    <property type="component" value="Unassembled WGS sequence"/>
</dbReference>
<dbReference type="AlphaFoldDB" id="A0A8J6JP12"/>
<keyword evidence="4 9" id="KW-0732">Signal</keyword>
<evidence type="ECO:0000259" key="10">
    <source>
        <dbReference type="PROSITE" id="PS50835"/>
    </source>
</evidence>
<dbReference type="InterPro" id="IPR011162">
    <property type="entry name" value="MHC_I/II-like_Ag-recog"/>
</dbReference>
<dbReference type="InterPro" id="IPR003597">
    <property type="entry name" value="Ig_C1-set"/>
</dbReference>
<keyword evidence="3 8" id="KW-0812">Transmembrane</keyword>
<feature type="domain" description="Ig-like" evidence="10">
    <location>
        <begin position="109"/>
        <end position="202"/>
    </location>
</feature>
<dbReference type="GO" id="GO:0006955">
    <property type="term" value="P:immune response"/>
    <property type="evidence" value="ECO:0007669"/>
    <property type="project" value="InterPro"/>
</dbReference>
<dbReference type="PROSITE" id="PS50835">
    <property type="entry name" value="IG_LIKE"/>
    <property type="match status" value="1"/>
</dbReference>
<dbReference type="GO" id="GO:0042613">
    <property type="term" value="C:MHC class II protein complex"/>
    <property type="evidence" value="ECO:0007669"/>
    <property type="project" value="InterPro"/>
</dbReference>
<feature type="chain" id="PRO_5035206582" description="Ig-like domain-containing protein" evidence="9">
    <location>
        <begin position="23"/>
        <end position="248"/>
    </location>
</feature>
<dbReference type="Gene3D" id="3.10.320.10">
    <property type="entry name" value="Class II Histocompatibility Antigen, M Beta Chain, Chain B, domain 1"/>
    <property type="match status" value="1"/>
</dbReference>
<evidence type="ECO:0000256" key="8">
    <source>
        <dbReference type="SAM" id="Phobius"/>
    </source>
</evidence>
<dbReference type="InterPro" id="IPR013783">
    <property type="entry name" value="Ig-like_fold"/>
</dbReference>
<dbReference type="GO" id="GO:0019882">
    <property type="term" value="P:antigen processing and presentation"/>
    <property type="evidence" value="ECO:0007669"/>
    <property type="project" value="InterPro"/>
</dbReference>
<evidence type="ECO:0000256" key="6">
    <source>
        <dbReference type="ARBA" id="ARBA00023157"/>
    </source>
</evidence>
<dbReference type="PANTHER" id="PTHR19944:SF86">
    <property type="entry name" value="HLA CLASS II HISTOCOMPATIBILITY ANTIGEN, DR ALPHA CHAIN"/>
    <property type="match status" value="1"/>
</dbReference>
<evidence type="ECO:0000256" key="3">
    <source>
        <dbReference type="ARBA" id="ARBA00022692"/>
    </source>
</evidence>
<evidence type="ECO:0000256" key="9">
    <source>
        <dbReference type="SAM" id="SignalP"/>
    </source>
</evidence>
<comment type="subcellular location">
    <subcellularLocation>
        <location evidence="1">Membrane</location>
        <topology evidence="1">Single-pass type I membrane protein</topology>
    </subcellularLocation>
</comment>
<dbReference type="OrthoDB" id="8925804at2759"/>
<comment type="caution">
    <text evidence="11">The sequence shown here is derived from an EMBL/GenBank/DDBJ whole genome shotgun (WGS) entry which is preliminary data.</text>
</comment>
<proteinExistence type="inferred from homology"/>
<organism evidence="11 12">
    <name type="scientific">Eleutherodactylus coqui</name>
    <name type="common">Puerto Rican coqui</name>
    <dbReference type="NCBI Taxonomy" id="57060"/>
    <lineage>
        <taxon>Eukaryota</taxon>
        <taxon>Metazoa</taxon>
        <taxon>Chordata</taxon>
        <taxon>Craniata</taxon>
        <taxon>Vertebrata</taxon>
        <taxon>Euteleostomi</taxon>
        <taxon>Amphibia</taxon>
        <taxon>Batrachia</taxon>
        <taxon>Anura</taxon>
        <taxon>Neobatrachia</taxon>
        <taxon>Hyloidea</taxon>
        <taxon>Eleutherodactylidae</taxon>
        <taxon>Eleutherodactylinae</taxon>
        <taxon>Eleutherodactylus</taxon>
        <taxon>Eleutherodactylus</taxon>
    </lineage>
</organism>
<gene>
    <name evidence="11" type="ORF">GDO78_015512</name>
</gene>
<keyword evidence="8" id="KW-0472">Membrane</keyword>
<dbReference type="InterPro" id="IPR001003">
    <property type="entry name" value="MHC_II_a_N"/>
</dbReference>
<dbReference type="SUPFAM" id="SSF54452">
    <property type="entry name" value="MHC antigen-recognition domain"/>
    <property type="match status" value="1"/>
</dbReference>
<dbReference type="Pfam" id="PF00993">
    <property type="entry name" value="MHC_II_alpha"/>
    <property type="match status" value="1"/>
</dbReference>
<evidence type="ECO:0000313" key="12">
    <source>
        <dbReference type="Proteomes" id="UP000770717"/>
    </source>
</evidence>
<comment type="similarity">
    <text evidence="2">Belongs to the MHC class II family.</text>
</comment>
<evidence type="ECO:0000256" key="7">
    <source>
        <dbReference type="ARBA" id="ARBA00023180"/>
    </source>
</evidence>
<dbReference type="InterPro" id="IPR036179">
    <property type="entry name" value="Ig-like_dom_sf"/>
</dbReference>
<dbReference type="PANTHER" id="PTHR19944">
    <property type="entry name" value="MHC CLASS II-RELATED"/>
    <property type="match status" value="1"/>
</dbReference>
<dbReference type="Gene3D" id="2.60.40.10">
    <property type="entry name" value="Immunoglobulins"/>
    <property type="match status" value="1"/>
</dbReference>
<keyword evidence="12" id="KW-1185">Reference proteome</keyword>
<dbReference type="InterPro" id="IPR050160">
    <property type="entry name" value="MHC/Immunoglobulin"/>
</dbReference>
<evidence type="ECO:0000256" key="4">
    <source>
        <dbReference type="ARBA" id="ARBA00022729"/>
    </source>
</evidence>
<dbReference type="SMART" id="SM00407">
    <property type="entry name" value="IGc1"/>
    <property type="match status" value="1"/>
</dbReference>
<protein>
    <recommendedName>
        <fullName evidence="10">Ig-like domain-containing protein</fullName>
    </recommendedName>
</protein>
<keyword evidence="6" id="KW-1015">Disulfide bond</keyword>
<evidence type="ECO:0000256" key="5">
    <source>
        <dbReference type="ARBA" id="ARBA00022989"/>
    </source>
</evidence>
<feature type="transmembrane region" description="Helical" evidence="8">
    <location>
        <begin position="220"/>
        <end position="240"/>
    </location>
</feature>
<dbReference type="EMBL" id="WNTK01001586">
    <property type="protein sequence ID" value="KAG9467150.1"/>
    <property type="molecule type" value="Genomic_DNA"/>
</dbReference>
<feature type="signal peptide" evidence="9">
    <location>
        <begin position="1"/>
        <end position="22"/>
    </location>
</feature>
<accession>A0A8J6JP12</accession>
<name>A0A8J6JP12_ELECQ</name>
<dbReference type="Pfam" id="PF07654">
    <property type="entry name" value="C1-set"/>
    <property type="match status" value="1"/>
</dbReference>
<dbReference type="InterPro" id="IPR014745">
    <property type="entry name" value="MHC_II_a/b_N"/>
</dbReference>
<evidence type="ECO:0000256" key="2">
    <source>
        <dbReference type="ARBA" id="ARBA00007394"/>
    </source>
</evidence>
<dbReference type="SMART" id="SM00920">
    <property type="entry name" value="MHC_II_alpha"/>
    <property type="match status" value="1"/>
</dbReference>
<dbReference type="SUPFAM" id="SSF48726">
    <property type="entry name" value="Immunoglobulin"/>
    <property type="match status" value="1"/>
</dbReference>
<dbReference type="InterPro" id="IPR007110">
    <property type="entry name" value="Ig-like_dom"/>
</dbReference>
<keyword evidence="7" id="KW-0325">Glycoprotein</keyword>
<evidence type="ECO:0000256" key="1">
    <source>
        <dbReference type="ARBA" id="ARBA00004479"/>
    </source>
</evidence>
<evidence type="ECO:0000313" key="11">
    <source>
        <dbReference type="EMBL" id="KAG9467150.1"/>
    </source>
</evidence>
<sequence>MAGRRETYLALICVLWLKVSLAVKVGHVLIQSEFCQTQLPSAEFAFQFDDDEIFNVDFEKKLTRWRLPQFGQLASFEAAGALQNKAVDYQNLQVDMKRTNFTAAKPVTPTIYTYTEEPVVLNEPNTVICLVKNIFPPVIKMSWLKNNQPVTDGMAETDFYISSDFSYYKFTYLATMPAKGDVYTCAVEHSGLPGGSTNKPWRPEVPSHIPETSENVVCGLGLAVGIIGIIVGICLIVKGLKNSNSRGH</sequence>
<reference evidence="11" key="1">
    <citation type="thesis" date="2020" institute="ProQuest LLC" country="789 East Eisenhower Parkway, Ann Arbor, MI, USA">
        <title>Comparative Genomics and Chromosome Evolution.</title>
        <authorList>
            <person name="Mudd A.B."/>
        </authorList>
    </citation>
    <scope>NUCLEOTIDE SEQUENCE</scope>
    <source>
        <strain evidence="11">HN-11 Male</strain>
        <tissue evidence="11">Kidney and liver</tissue>
    </source>
</reference>
<keyword evidence="5 8" id="KW-1133">Transmembrane helix</keyword>